<feature type="region of interest" description="Disordered" evidence="2">
    <location>
        <begin position="250"/>
        <end position="269"/>
    </location>
</feature>
<dbReference type="Gene3D" id="2.40.160.200">
    <property type="entry name" value="LURP1-related"/>
    <property type="match status" value="1"/>
</dbReference>
<accession>A0A444ZKH6</accession>
<dbReference type="SUPFAM" id="SSF54518">
    <property type="entry name" value="Tubby C-terminal domain-like"/>
    <property type="match status" value="1"/>
</dbReference>
<dbReference type="AlphaFoldDB" id="A0A444ZKH6"/>
<dbReference type="STRING" id="3818.A0A444ZKH6"/>
<evidence type="ECO:0000313" key="3">
    <source>
        <dbReference type="EMBL" id="RYR14662.1"/>
    </source>
</evidence>
<reference evidence="3 4" key="1">
    <citation type="submission" date="2019-01" db="EMBL/GenBank/DDBJ databases">
        <title>Sequencing of cultivated peanut Arachis hypogaea provides insights into genome evolution and oil improvement.</title>
        <authorList>
            <person name="Chen X."/>
        </authorList>
    </citation>
    <scope>NUCLEOTIDE SEQUENCE [LARGE SCALE GENOMIC DNA]</scope>
    <source>
        <strain evidence="4">cv. Fuhuasheng</strain>
        <tissue evidence="3">Leaves</tissue>
    </source>
</reference>
<dbReference type="OrthoDB" id="1416252at2759"/>
<dbReference type="InterPro" id="IPR025659">
    <property type="entry name" value="Tubby-like_C"/>
</dbReference>
<dbReference type="InterPro" id="IPR038595">
    <property type="entry name" value="LOR_sf"/>
</dbReference>
<evidence type="ECO:0000313" key="4">
    <source>
        <dbReference type="Proteomes" id="UP000289738"/>
    </source>
</evidence>
<dbReference type="PANTHER" id="PTHR31087:SF85">
    <property type="entry name" value="PROTEIN LURP-ONE-RELATED 7"/>
    <property type="match status" value="1"/>
</dbReference>
<dbReference type="Pfam" id="PF04525">
    <property type="entry name" value="LOR"/>
    <property type="match status" value="1"/>
</dbReference>
<comment type="caution">
    <text evidence="3">The sequence shown here is derived from an EMBL/GenBank/DDBJ whole genome shotgun (WGS) entry which is preliminary data.</text>
</comment>
<dbReference type="EMBL" id="SDMP01000014">
    <property type="protein sequence ID" value="RYR14662.1"/>
    <property type="molecule type" value="Genomic_DNA"/>
</dbReference>
<evidence type="ECO:0000256" key="2">
    <source>
        <dbReference type="SAM" id="MobiDB-lite"/>
    </source>
</evidence>
<protein>
    <submittedName>
        <fullName evidence="3">Uncharacterized protein</fullName>
    </submittedName>
</protein>
<sequence length="309" mass="33847">METGIISVINTNYCKPHPITIKIETDKGVAYINNEVIFRIKESFSLKGRRVIYDVSGNHVSTLSKKIISMHDRWEVFKGRSIDSSDLLFTVKRSTFFIPEKKNIDFNVYLAKNIKGVWDFKVCAGAEKKSCDISAHGSSSLLAKTFPTSSLTPLPPMEKNRRCSSNQRTASCRELTWGNQRSAPHLVPSGALGTALPRAAAAAATASNPQPPLHGALRSPLLPAIPAPETTPSLRYCFFSGAIPFSRSQGNTAAMSGGGVTTIGQTRRRSLPLRPDSLEPVARPHRERPLTNRALHSSHLRCRGTVMVV</sequence>
<dbReference type="Proteomes" id="UP000289738">
    <property type="component" value="Chromosome B04"/>
</dbReference>
<gene>
    <name evidence="3" type="ORF">Ahy_B04g071324</name>
</gene>
<name>A0A444ZKH6_ARAHY</name>
<comment type="similarity">
    <text evidence="1">Belongs to the LOR family.</text>
</comment>
<proteinExistence type="inferred from homology"/>
<dbReference type="PANTHER" id="PTHR31087">
    <property type="match status" value="1"/>
</dbReference>
<organism evidence="3 4">
    <name type="scientific">Arachis hypogaea</name>
    <name type="common">Peanut</name>
    <dbReference type="NCBI Taxonomy" id="3818"/>
    <lineage>
        <taxon>Eukaryota</taxon>
        <taxon>Viridiplantae</taxon>
        <taxon>Streptophyta</taxon>
        <taxon>Embryophyta</taxon>
        <taxon>Tracheophyta</taxon>
        <taxon>Spermatophyta</taxon>
        <taxon>Magnoliopsida</taxon>
        <taxon>eudicotyledons</taxon>
        <taxon>Gunneridae</taxon>
        <taxon>Pentapetalae</taxon>
        <taxon>rosids</taxon>
        <taxon>fabids</taxon>
        <taxon>Fabales</taxon>
        <taxon>Fabaceae</taxon>
        <taxon>Papilionoideae</taxon>
        <taxon>50 kb inversion clade</taxon>
        <taxon>dalbergioids sensu lato</taxon>
        <taxon>Dalbergieae</taxon>
        <taxon>Pterocarpus clade</taxon>
        <taxon>Arachis</taxon>
    </lineage>
</organism>
<dbReference type="InterPro" id="IPR007612">
    <property type="entry name" value="LOR"/>
</dbReference>
<evidence type="ECO:0000256" key="1">
    <source>
        <dbReference type="ARBA" id="ARBA00005437"/>
    </source>
</evidence>
<keyword evidence="4" id="KW-1185">Reference proteome</keyword>